<dbReference type="Pfam" id="PF01399">
    <property type="entry name" value="PCI"/>
    <property type="match status" value="1"/>
</dbReference>
<dbReference type="SUPFAM" id="SSF46785">
    <property type="entry name" value="Winged helix' DNA-binding domain"/>
    <property type="match status" value="1"/>
</dbReference>
<organism evidence="7 8">
    <name type="scientific">Psophocarpus tetragonolobus</name>
    <name type="common">Winged bean</name>
    <name type="synonym">Dolichos tetragonolobus</name>
    <dbReference type="NCBI Taxonomy" id="3891"/>
    <lineage>
        <taxon>Eukaryota</taxon>
        <taxon>Viridiplantae</taxon>
        <taxon>Streptophyta</taxon>
        <taxon>Embryophyta</taxon>
        <taxon>Tracheophyta</taxon>
        <taxon>Spermatophyta</taxon>
        <taxon>Magnoliopsida</taxon>
        <taxon>eudicotyledons</taxon>
        <taxon>Gunneridae</taxon>
        <taxon>Pentapetalae</taxon>
        <taxon>rosids</taxon>
        <taxon>fabids</taxon>
        <taxon>Fabales</taxon>
        <taxon>Fabaceae</taxon>
        <taxon>Papilionoideae</taxon>
        <taxon>50 kb inversion clade</taxon>
        <taxon>NPAAA clade</taxon>
        <taxon>indigoferoid/millettioid clade</taxon>
        <taxon>Phaseoleae</taxon>
        <taxon>Psophocarpus</taxon>
    </lineage>
</organism>
<dbReference type="InterPro" id="IPR000717">
    <property type="entry name" value="PCI_dom"/>
</dbReference>
<dbReference type="Pfam" id="PF18005">
    <property type="entry name" value="eIF3m_C_helix"/>
    <property type="match status" value="1"/>
</dbReference>
<comment type="subcellular location">
    <subcellularLocation>
        <location evidence="5">Cytoplasm</location>
    </subcellularLocation>
</comment>
<dbReference type="AlphaFoldDB" id="A0AAN9XH99"/>
<evidence type="ECO:0000256" key="4">
    <source>
        <dbReference type="ARBA" id="ARBA00022917"/>
    </source>
</evidence>
<dbReference type="HAMAP" id="MF_03012">
    <property type="entry name" value="eIF3m"/>
    <property type="match status" value="1"/>
</dbReference>
<evidence type="ECO:0000256" key="3">
    <source>
        <dbReference type="ARBA" id="ARBA00022540"/>
    </source>
</evidence>
<evidence type="ECO:0000256" key="1">
    <source>
        <dbReference type="ARBA" id="ARBA00008482"/>
    </source>
</evidence>
<dbReference type="PANTHER" id="PTHR15350:SF2">
    <property type="entry name" value="EUKARYOTIC TRANSLATION INITIATION FACTOR 3 SUBUNIT M"/>
    <property type="match status" value="1"/>
</dbReference>
<keyword evidence="3 5" id="KW-0396">Initiation factor</keyword>
<sequence length="410" mass="46293">MATVVPTSEEDAALSVVRFASELAWADAGPEVAEPQVSRLCMEAEEFIVMGKWLELASLMITSAELIFSKVSEKDIESIFTIICNLVTKTENPDEVMEIVKVVTAKIIHQPNEKPAVRLKILINLYNLLETPYCQFYVYMKILNLAIDGKVTEHIIPSFKKMDNFLKDWKIGIPEQRELFLTISNILKENKSMAKDAFKFLTSYLATFLGEDAHVLGEAKEEAALAIVEFVRAPDIFQCDLLDFPTVAQLEKDAKHGLLYQLLKIFLTQRLDAYLDYHAANSTLLKSYGLVHEECIVKMRLISLVDLSSDGSGQIPYELIQDTLRINDDEVELWVVRAITAKLIDCKMDQMNQVVVVNHPSDRVFGQHQWQALRTKLVTWRGNIANLISTIQANKITEDGSQAAQGLVVR</sequence>
<dbReference type="PANTHER" id="PTHR15350">
    <property type="entry name" value="COP9 SIGNALOSOME COMPLEX SUBUNIT 7/DENDRITIC CELL PROTEIN GA17"/>
    <property type="match status" value="1"/>
</dbReference>
<dbReference type="PROSITE" id="PS50250">
    <property type="entry name" value="PCI"/>
    <property type="match status" value="1"/>
</dbReference>
<dbReference type="GO" id="GO:0071541">
    <property type="term" value="C:eukaryotic translation initiation factor 3 complex, eIF3m"/>
    <property type="evidence" value="ECO:0007669"/>
    <property type="project" value="UniProtKB-UniRule"/>
</dbReference>
<dbReference type="InterPro" id="IPR027528">
    <property type="entry name" value="eIF3m"/>
</dbReference>
<dbReference type="SMART" id="SM00088">
    <property type="entry name" value="PINT"/>
    <property type="match status" value="1"/>
</dbReference>
<dbReference type="GO" id="GO:0001732">
    <property type="term" value="P:formation of cytoplasmic translation initiation complex"/>
    <property type="evidence" value="ECO:0007669"/>
    <property type="project" value="UniProtKB-UniRule"/>
</dbReference>
<comment type="caution">
    <text evidence="7">The sequence shown here is derived from an EMBL/GenBank/DDBJ whole genome shotgun (WGS) entry which is preliminary data.</text>
</comment>
<protein>
    <recommendedName>
        <fullName evidence="5">Eukaryotic translation initiation factor 3 subunit M</fullName>
        <shortName evidence="5">eIF3m</shortName>
    </recommendedName>
</protein>
<dbReference type="GO" id="GO:0016282">
    <property type="term" value="C:eukaryotic 43S preinitiation complex"/>
    <property type="evidence" value="ECO:0007669"/>
    <property type="project" value="UniProtKB-UniRule"/>
</dbReference>
<dbReference type="InterPro" id="IPR045237">
    <property type="entry name" value="COPS7/eIF3m"/>
</dbReference>
<evidence type="ECO:0000259" key="6">
    <source>
        <dbReference type="PROSITE" id="PS50250"/>
    </source>
</evidence>
<dbReference type="GO" id="GO:0033290">
    <property type="term" value="C:eukaryotic 48S preinitiation complex"/>
    <property type="evidence" value="ECO:0007669"/>
    <property type="project" value="UniProtKB-UniRule"/>
</dbReference>
<reference evidence="7 8" key="1">
    <citation type="submission" date="2024-01" db="EMBL/GenBank/DDBJ databases">
        <title>The genomes of 5 underutilized Papilionoideae crops provide insights into root nodulation and disease resistanc.</title>
        <authorList>
            <person name="Jiang F."/>
        </authorList>
    </citation>
    <scope>NUCLEOTIDE SEQUENCE [LARGE SCALE GENOMIC DNA]</scope>
    <source>
        <strain evidence="7">DUOXIRENSHENG_FW03</strain>
        <tissue evidence="7">Leaves</tissue>
    </source>
</reference>
<evidence type="ECO:0000256" key="5">
    <source>
        <dbReference type="HAMAP-Rule" id="MF_03012"/>
    </source>
</evidence>
<keyword evidence="8" id="KW-1185">Reference proteome</keyword>
<comment type="subunit">
    <text evidence="5">Component of the eukaryotic translation initiation factor 3 (eIF-3) complex.</text>
</comment>
<evidence type="ECO:0000313" key="8">
    <source>
        <dbReference type="Proteomes" id="UP001386955"/>
    </source>
</evidence>
<keyword evidence="2 5" id="KW-0963">Cytoplasm</keyword>
<comment type="function">
    <text evidence="5">Component of the eukaryotic translation initiation factor 3 (eIF-3) complex, which is involved in protein synthesis of a specialized repertoire of mRNAs and, together with other initiation factors, stimulates binding of mRNA and methionyl-tRNAi to the 40S ribosome. The eIF-3 complex specifically targets and initiates translation of a subset of mRNAs involved in cell proliferation.</text>
</comment>
<dbReference type="InterPro" id="IPR036390">
    <property type="entry name" value="WH_DNA-bd_sf"/>
</dbReference>
<dbReference type="GO" id="GO:0003743">
    <property type="term" value="F:translation initiation factor activity"/>
    <property type="evidence" value="ECO:0007669"/>
    <property type="project" value="UniProtKB-UniRule"/>
</dbReference>
<keyword evidence="4 5" id="KW-0648">Protein biosynthesis</keyword>
<dbReference type="EMBL" id="JAYMYS010000005">
    <property type="protein sequence ID" value="KAK7392155.1"/>
    <property type="molecule type" value="Genomic_DNA"/>
</dbReference>
<feature type="domain" description="PCI" evidence="6">
    <location>
        <begin position="196"/>
        <end position="362"/>
    </location>
</feature>
<comment type="similarity">
    <text evidence="5">Belongs to the eIF-3 subunit M family.</text>
</comment>
<comment type="similarity">
    <text evidence="1">Belongs to the CSN7/EIF3M family. CSN7 subfamily.</text>
</comment>
<evidence type="ECO:0000313" key="7">
    <source>
        <dbReference type="EMBL" id="KAK7392155.1"/>
    </source>
</evidence>
<accession>A0AAN9XH99</accession>
<name>A0AAN9XH99_PSOTE</name>
<gene>
    <name evidence="7" type="ORF">VNO78_20585</name>
</gene>
<dbReference type="Proteomes" id="UP001386955">
    <property type="component" value="Unassembled WGS sequence"/>
</dbReference>
<proteinExistence type="inferred from homology"/>
<evidence type="ECO:0000256" key="2">
    <source>
        <dbReference type="ARBA" id="ARBA00022490"/>
    </source>
</evidence>
<dbReference type="InterPro" id="IPR040750">
    <property type="entry name" value="eIF3m_C_helix"/>
</dbReference>